<dbReference type="AlphaFoldDB" id="S6AKC3"/>
<name>S6AKC3_SULDS</name>
<accession>S6AKC3</accession>
<dbReference type="KEGG" id="sdr:SCD_n03047"/>
<geneLocation type="plasmid" evidence="2 3">
    <name>pSCD</name>
</geneLocation>
<organism evidence="2 3">
    <name type="scientific">Sulfuricella denitrificans (strain DSM 22764 / NBRC 105220 / skB26)</name>
    <dbReference type="NCBI Taxonomy" id="1163617"/>
    <lineage>
        <taxon>Bacteria</taxon>
        <taxon>Pseudomonadati</taxon>
        <taxon>Pseudomonadota</taxon>
        <taxon>Betaproteobacteria</taxon>
        <taxon>Nitrosomonadales</taxon>
        <taxon>Sulfuricellaceae</taxon>
        <taxon>Sulfuricella</taxon>
    </lineage>
</organism>
<feature type="transmembrane region" description="Helical" evidence="1">
    <location>
        <begin position="89"/>
        <end position="109"/>
    </location>
</feature>
<evidence type="ECO:0000313" key="2">
    <source>
        <dbReference type="EMBL" id="BAN36846.1"/>
    </source>
</evidence>
<evidence type="ECO:0000256" key="1">
    <source>
        <dbReference type="SAM" id="Phobius"/>
    </source>
</evidence>
<dbReference type="EMBL" id="AP013067">
    <property type="protein sequence ID" value="BAN36846.1"/>
    <property type="molecule type" value="Genomic_DNA"/>
</dbReference>
<feature type="transmembrane region" description="Helical" evidence="1">
    <location>
        <begin position="29"/>
        <end position="51"/>
    </location>
</feature>
<dbReference type="RefSeq" id="WP_021035839.1">
    <property type="nucleotide sequence ID" value="NC_022358.1"/>
</dbReference>
<feature type="transmembrane region" description="Helical" evidence="1">
    <location>
        <begin position="116"/>
        <end position="138"/>
    </location>
</feature>
<keyword evidence="1" id="KW-0812">Transmembrane</keyword>
<protein>
    <recommendedName>
        <fullName evidence="4">Transmembrane protein</fullName>
    </recommendedName>
</protein>
<keyword evidence="1" id="KW-0472">Membrane</keyword>
<keyword evidence="1" id="KW-1133">Transmembrane helix</keyword>
<keyword evidence="3" id="KW-1185">Reference proteome</keyword>
<sequence length="195" mass="22415">MNMDTSVLFDKLSDLKEEYVGEPTGLYSFWSLVNISMVAYLGYWAIDFILFPRANVPNPAGDVQFGYFLGYLALIFLLTWLAVVEILRIWSLGVFFSSIAISMLGFNTYQAMHGNVLSIFLFIMMAVAILMLALSAAIGRREIRNGADPEEVVEDYLDALWSNDMGQYRTLQKLRRQNRLQEELIEEFRHNRNSD</sequence>
<proteinExistence type="predicted"/>
<evidence type="ECO:0000313" key="3">
    <source>
        <dbReference type="Proteomes" id="UP000015559"/>
    </source>
</evidence>
<evidence type="ECO:0008006" key="4">
    <source>
        <dbReference type="Google" id="ProtNLM"/>
    </source>
</evidence>
<dbReference type="HOGENOM" id="CLU_1395682_0_0_4"/>
<reference evidence="2 3" key="1">
    <citation type="journal article" date="2012" name="Appl. Environ. Microbiol.">
        <title>Draft genome sequence of a psychrotolerant sulfur-oxidizing bacterium, Sulfuricella denitrificans skB26, and proteomic insights into cold adaptation.</title>
        <authorList>
            <person name="Watanabe T."/>
            <person name="Kojima H."/>
            <person name="Fukui M."/>
        </authorList>
    </citation>
    <scope>NUCLEOTIDE SEQUENCE [LARGE SCALE GENOMIC DNA]</scope>
    <source>
        <strain evidence="3">skB26</strain>
        <plasmid evidence="2 3">pSCD</plasmid>
    </source>
</reference>
<dbReference type="Proteomes" id="UP000015559">
    <property type="component" value="Plasmid pSCD"/>
</dbReference>
<dbReference type="OrthoDB" id="10014888at2"/>
<keyword evidence="2" id="KW-0614">Plasmid</keyword>
<feature type="transmembrane region" description="Helical" evidence="1">
    <location>
        <begin position="63"/>
        <end position="83"/>
    </location>
</feature>
<gene>
    <name evidence="2" type="ORF">SCD_n03047</name>
</gene>